<keyword evidence="2" id="KW-0489">Methyltransferase</keyword>
<evidence type="ECO:0000256" key="2">
    <source>
        <dbReference type="ARBA" id="ARBA00022603"/>
    </source>
</evidence>
<dbReference type="PANTHER" id="PTHR12753">
    <property type="entry name" value="AD-003 - RELATED"/>
    <property type="match status" value="1"/>
</dbReference>
<evidence type="ECO:0000256" key="9">
    <source>
        <dbReference type="ARBA" id="ARBA00047885"/>
    </source>
</evidence>
<name>A0AAD5Y3D8_9FUNG</name>
<dbReference type="GO" id="GO:0071885">
    <property type="term" value="F:N-terminal protein N-methyltransferase activity"/>
    <property type="evidence" value="ECO:0007669"/>
    <property type="project" value="UniProtKB-EC"/>
</dbReference>
<gene>
    <name evidence="12" type="ORF">HK099_001911</name>
</gene>
<proteinExistence type="inferred from homology"/>
<keyword evidence="4" id="KW-0949">S-adenosyl-L-methionine</keyword>
<evidence type="ECO:0000256" key="8">
    <source>
        <dbReference type="ARBA" id="ARBA00047306"/>
    </source>
</evidence>
<organism evidence="12 13">
    <name type="scientific">Clydaea vesicula</name>
    <dbReference type="NCBI Taxonomy" id="447962"/>
    <lineage>
        <taxon>Eukaryota</taxon>
        <taxon>Fungi</taxon>
        <taxon>Fungi incertae sedis</taxon>
        <taxon>Chytridiomycota</taxon>
        <taxon>Chytridiomycota incertae sedis</taxon>
        <taxon>Chytridiomycetes</taxon>
        <taxon>Lobulomycetales</taxon>
        <taxon>Lobulomycetaceae</taxon>
        <taxon>Clydaea</taxon>
    </lineage>
</organism>
<evidence type="ECO:0000313" key="12">
    <source>
        <dbReference type="EMBL" id="KAJ3227455.1"/>
    </source>
</evidence>
<dbReference type="AlphaFoldDB" id="A0AAD5Y3D8"/>
<evidence type="ECO:0000313" key="13">
    <source>
        <dbReference type="Proteomes" id="UP001211065"/>
    </source>
</evidence>
<dbReference type="Pfam" id="PF05891">
    <property type="entry name" value="Methyltransf_PK"/>
    <property type="match status" value="1"/>
</dbReference>
<reference evidence="12" key="1">
    <citation type="submission" date="2020-05" db="EMBL/GenBank/DDBJ databases">
        <title>Phylogenomic resolution of chytrid fungi.</title>
        <authorList>
            <person name="Stajich J.E."/>
            <person name="Amses K."/>
            <person name="Simmons R."/>
            <person name="Seto K."/>
            <person name="Myers J."/>
            <person name="Bonds A."/>
            <person name="Quandt C.A."/>
            <person name="Barry K."/>
            <person name="Liu P."/>
            <person name="Grigoriev I."/>
            <person name="Longcore J.E."/>
            <person name="James T.Y."/>
        </authorList>
    </citation>
    <scope>NUCLEOTIDE SEQUENCE</scope>
    <source>
        <strain evidence="12">JEL0476</strain>
    </source>
</reference>
<accession>A0AAD5Y3D8</accession>
<evidence type="ECO:0000256" key="5">
    <source>
        <dbReference type="ARBA" id="ARBA00039112"/>
    </source>
</evidence>
<feature type="compositionally biased region" description="Polar residues" evidence="11">
    <location>
        <begin position="266"/>
        <end position="275"/>
    </location>
</feature>
<evidence type="ECO:0000256" key="6">
    <source>
        <dbReference type="ARBA" id="ARBA00039449"/>
    </source>
</evidence>
<evidence type="ECO:0000256" key="3">
    <source>
        <dbReference type="ARBA" id="ARBA00022679"/>
    </source>
</evidence>
<dbReference type="Proteomes" id="UP001211065">
    <property type="component" value="Unassembled WGS sequence"/>
</dbReference>
<evidence type="ECO:0000256" key="11">
    <source>
        <dbReference type="SAM" id="MobiDB-lite"/>
    </source>
</evidence>
<dbReference type="InterPro" id="IPR008576">
    <property type="entry name" value="MeTrfase_NTM1"/>
</dbReference>
<dbReference type="PANTHER" id="PTHR12753:SF0">
    <property type="entry name" value="ALPHA N-TERMINAL PROTEIN METHYLTRANSFERASE 1"/>
    <property type="match status" value="1"/>
</dbReference>
<evidence type="ECO:0000256" key="4">
    <source>
        <dbReference type="ARBA" id="ARBA00022691"/>
    </source>
</evidence>
<feature type="region of interest" description="Disordered" evidence="11">
    <location>
        <begin position="252"/>
        <end position="275"/>
    </location>
</feature>
<dbReference type="Gene3D" id="3.40.50.150">
    <property type="entry name" value="Vaccinia Virus protein VP39"/>
    <property type="match status" value="1"/>
</dbReference>
<dbReference type="GO" id="GO:0005737">
    <property type="term" value="C:cytoplasm"/>
    <property type="evidence" value="ECO:0007669"/>
    <property type="project" value="TreeGrafter"/>
</dbReference>
<comment type="catalytic activity">
    <reaction evidence="8">
        <text>N-terminal L-seryl-L-prolyl-L-lysyl-[protein] + 3 S-adenosyl-L-methionine = N-terminal N,N,N-trimethyl-L-seryl-L-prolyl-L-lysyl-[protein] + 3 S-adenosyl-L-homocysteine + 3 H(+)</text>
        <dbReference type="Rhea" id="RHEA:54724"/>
        <dbReference type="Rhea" id="RHEA-COMP:13789"/>
        <dbReference type="Rhea" id="RHEA-COMP:13973"/>
        <dbReference type="ChEBI" id="CHEBI:15378"/>
        <dbReference type="ChEBI" id="CHEBI:57856"/>
        <dbReference type="ChEBI" id="CHEBI:59789"/>
        <dbReference type="ChEBI" id="CHEBI:138061"/>
        <dbReference type="ChEBI" id="CHEBI:138317"/>
        <dbReference type="EC" id="2.1.1.244"/>
    </reaction>
</comment>
<evidence type="ECO:0000256" key="7">
    <source>
        <dbReference type="ARBA" id="ARBA00043129"/>
    </source>
</evidence>
<sequence>MNKTEELCYDAMKNKTNYYEIANKYWDNVEPTVNGMLGGFEILTEPDVKDSSSFIQEFVTGNNPRLNTDLCCDCGAGIGRVSKNFLLKYFKKVDLVEQCSNFLETAKKEIFVGEFSNKVDQYINKGLQEFFPEKQRYDLIWNQWVLGKTDSRSGVEDIMGIPDNEKNRKVSNSSLKSKRRLLRLGKRKSDPLVSTSMNNFDNINVNNNVNLTLPNASTTLNNNQIEKKNSSTWTREHNNNVPAITILGIPASKSQQSDTGSKEHLSTSPNTINLVSNNTTQNVKAKKNLNIFHRNKNSNANNSNNITNLAASSNENPFIVRKSISSGCLKEGKPILDLEEDYLQNEFYHQIDSS</sequence>
<keyword evidence="13" id="KW-1185">Reference proteome</keyword>
<protein>
    <recommendedName>
        <fullName evidence="6">Alpha N-terminal protein methyltransferase 1</fullName>
        <ecNumber evidence="5">2.1.1.244</ecNumber>
    </recommendedName>
    <alternativeName>
        <fullName evidence="7">X-Pro-Lys N-terminal protein methyltransferase 1</fullName>
    </alternativeName>
</protein>
<dbReference type="InterPro" id="IPR029063">
    <property type="entry name" value="SAM-dependent_MTases_sf"/>
</dbReference>
<dbReference type="GO" id="GO:0032259">
    <property type="term" value="P:methylation"/>
    <property type="evidence" value="ECO:0007669"/>
    <property type="project" value="UniProtKB-KW"/>
</dbReference>
<evidence type="ECO:0000256" key="10">
    <source>
        <dbReference type="ARBA" id="ARBA00048167"/>
    </source>
</evidence>
<keyword evidence="3" id="KW-0808">Transferase</keyword>
<comment type="similarity">
    <text evidence="1">Belongs to the methyltransferase superfamily. NTM1 family.</text>
</comment>
<dbReference type="EMBL" id="JADGJW010000016">
    <property type="protein sequence ID" value="KAJ3227455.1"/>
    <property type="molecule type" value="Genomic_DNA"/>
</dbReference>
<comment type="catalytic activity">
    <reaction evidence="10">
        <text>N-terminal L-alanyl-L-prolyl-L-lysyl-[protein] + 3 S-adenosyl-L-methionine = N-terminal N,N,N-trimethyl-L-alanyl-L-prolyl-L-lysyl-[protein] + 3 S-adenosyl-L-homocysteine + 3 H(+)</text>
        <dbReference type="Rhea" id="RHEA:54712"/>
        <dbReference type="Rhea" id="RHEA-COMP:13785"/>
        <dbReference type="Rhea" id="RHEA-COMP:13971"/>
        <dbReference type="ChEBI" id="CHEBI:15378"/>
        <dbReference type="ChEBI" id="CHEBI:57856"/>
        <dbReference type="ChEBI" id="CHEBI:59789"/>
        <dbReference type="ChEBI" id="CHEBI:138057"/>
        <dbReference type="ChEBI" id="CHEBI:138315"/>
        <dbReference type="EC" id="2.1.1.244"/>
    </reaction>
</comment>
<evidence type="ECO:0000256" key="1">
    <source>
        <dbReference type="ARBA" id="ARBA00009059"/>
    </source>
</evidence>
<comment type="catalytic activity">
    <reaction evidence="9">
        <text>N-terminal L-prolyl-L-prolyl-L-lysyl-[protein] + 2 S-adenosyl-L-methionine = N-terminal N,N-dimethyl-L-prolyl-L-prolyl-L-lysyl-[protein] + 2 S-adenosyl-L-homocysteine + 2 H(+)</text>
        <dbReference type="Rhea" id="RHEA:54736"/>
        <dbReference type="Rhea" id="RHEA-COMP:13787"/>
        <dbReference type="Rhea" id="RHEA-COMP:13974"/>
        <dbReference type="ChEBI" id="CHEBI:15378"/>
        <dbReference type="ChEBI" id="CHEBI:57856"/>
        <dbReference type="ChEBI" id="CHEBI:59789"/>
        <dbReference type="ChEBI" id="CHEBI:138059"/>
        <dbReference type="ChEBI" id="CHEBI:138318"/>
        <dbReference type="EC" id="2.1.1.244"/>
    </reaction>
</comment>
<comment type="caution">
    <text evidence="12">The sequence shown here is derived from an EMBL/GenBank/DDBJ whole genome shotgun (WGS) entry which is preliminary data.</text>
</comment>
<dbReference type="EC" id="2.1.1.244" evidence="5"/>
<dbReference type="SUPFAM" id="SSF53335">
    <property type="entry name" value="S-adenosyl-L-methionine-dependent methyltransferases"/>
    <property type="match status" value="1"/>
</dbReference>